<proteinExistence type="predicted"/>
<keyword evidence="1" id="KW-0812">Transmembrane</keyword>
<dbReference type="KEGG" id="vg:29059347"/>
<dbReference type="EMBL" id="KX078569">
    <property type="protein sequence ID" value="ANM46611.1"/>
    <property type="molecule type" value="Genomic_DNA"/>
</dbReference>
<reference evidence="2 3" key="1">
    <citation type="submission" date="2016-04" db="EMBL/GenBank/DDBJ databases">
        <title>Comparative genomics of Morganella phages MP1 and MP2 define new clades among the T4 and T7-like Viruses.</title>
        <authorList>
            <person name="Pinto G."/>
            <person name="Oliveira A."/>
            <person name="Malgorzata L."/>
            <person name="Kropinski A."/>
            <person name="Azeredo J."/>
        </authorList>
    </citation>
    <scope>NUCLEOTIDE SEQUENCE [LARGE SCALE GENOMIC DNA]</scope>
</reference>
<evidence type="ECO:0000256" key="1">
    <source>
        <dbReference type="SAM" id="Phobius"/>
    </source>
</evidence>
<keyword evidence="3" id="KW-1185">Reference proteome</keyword>
<feature type="transmembrane region" description="Helical" evidence="1">
    <location>
        <begin position="31"/>
        <end position="52"/>
    </location>
</feature>
<keyword evidence="1" id="KW-0472">Membrane</keyword>
<evidence type="ECO:0000313" key="3">
    <source>
        <dbReference type="Proteomes" id="UP000203816"/>
    </source>
</evidence>
<organism evidence="2 3">
    <name type="scientific">Morganella phage vB_MmoM_MP1</name>
    <dbReference type="NCBI Taxonomy" id="1852628"/>
    <lineage>
        <taxon>Viruses</taxon>
        <taxon>Duplodnaviria</taxon>
        <taxon>Heunggongvirae</taxon>
        <taxon>Uroviricota</taxon>
        <taxon>Caudoviricetes</taxon>
        <taxon>Pantevenvirales</taxon>
        <taxon>Straboviridae</taxon>
        <taxon>Gualtarvirus</taxon>
        <taxon>Gualtarvirus mp1</taxon>
    </lineage>
</organism>
<dbReference type="GeneID" id="29059347"/>
<dbReference type="Proteomes" id="UP000203816">
    <property type="component" value="Segment"/>
</dbReference>
<protein>
    <submittedName>
        <fullName evidence="2">Uncharacterized protein</fullName>
    </submittedName>
</protein>
<dbReference type="RefSeq" id="YP_009280029.1">
    <property type="nucleotide sequence ID" value="NC_031020.1"/>
</dbReference>
<name>A0A192YCK4_9CAUD</name>
<dbReference type="OrthoDB" id="28564at10239"/>
<sequence>MNFSTFAHLTTLLFIILKATGTIFWSWWLVFLPSLIIVGFWFLAFIFGLFILQSTSKFAMRIKAESAQAYALKRLKERGFWE</sequence>
<keyword evidence="1" id="KW-1133">Transmembrane helix</keyword>
<gene>
    <name evidence="2" type="ORF">MP1_gp0171</name>
</gene>
<evidence type="ECO:0000313" key="2">
    <source>
        <dbReference type="EMBL" id="ANM46611.1"/>
    </source>
</evidence>
<accession>A0A192YCK4</accession>